<protein>
    <submittedName>
        <fullName evidence="1">Uncharacterized protein</fullName>
    </submittedName>
</protein>
<dbReference type="EMBL" id="BRYB01004036">
    <property type="protein sequence ID" value="GMI24677.1"/>
    <property type="molecule type" value="Genomic_DNA"/>
</dbReference>
<reference evidence="1 2" key="1">
    <citation type="journal article" date="2023" name="Commun. Biol.">
        <title>Genome analysis of Parmales, the sister group of diatoms, reveals the evolutionary specialization of diatoms from phago-mixotrophs to photoautotrophs.</title>
        <authorList>
            <person name="Ban H."/>
            <person name="Sato S."/>
            <person name="Yoshikawa S."/>
            <person name="Yamada K."/>
            <person name="Nakamura Y."/>
            <person name="Ichinomiya M."/>
            <person name="Sato N."/>
            <person name="Blanc-Mathieu R."/>
            <person name="Endo H."/>
            <person name="Kuwata A."/>
            <person name="Ogata H."/>
        </authorList>
    </citation>
    <scope>NUCLEOTIDE SEQUENCE [LARGE SCALE GENOMIC DNA]</scope>
</reference>
<proteinExistence type="predicted"/>
<dbReference type="Proteomes" id="UP001165060">
    <property type="component" value="Unassembled WGS sequence"/>
</dbReference>
<gene>
    <name evidence="1" type="ORF">TeGR_g12758</name>
</gene>
<comment type="caution">
    <text evidence="1">The sequence shown here is derived from an EMBL/GenBank/DDBJ whole genome shotgun (WGS) entry which is preliminary data.</text>
</comment>
<organism evidence="1 2">
    <name type="scientific">Tetraparma gracilis</name>
    <dbReference type="NCBI Taxonomy" id="2962635"/>
    <lineage>
        <taxon>Eukaryota</taxon>
        <taxon>Sar</taxon>
        <taxon>Stramenopiles</taxon>
        <taxon>Ochrophyta</taxon>
        <taxon>Bolidophyceae</taxon>
        <taxon>Parmales</taxon>
        <taxon>Triparmaceae</taxon>
        <taxon>Tetraparma</taxon>
    </lineage>
</organism>
<name>A0ABQ6MEN6_9STRA</name>
<accession>A0ABQ6MEN6</accession>
<evidence type="ECO:0000313" key="1">
    <source>
        <dbReference type="EMBL" id="GMI24677.1"/>
    </source>
</evidence>
<sequence>MARRGGGVRTQVSPTYSWAALHTTEGVRYAWTGKRCFVEGPHDLVFCAVCACLTWAAEKGAPCARCEEPCVVLAKEADKVAQPR</sequence>
<keyword evidence="2" id="KW-1185">Reference proteome</keyword>
<evidence type="ECO:0000313" key="2">
    <source>
        <dbReference type="Proteomes" id="UP001165060"/>
    </source>
</evidence>